<dbReference type="FunFam" id="1.10.287.950:FF:000001">
    <property type="entry name" value="Methyl-accepting chemotaxis sensory transducer"/>
    <property type="match status" value="1"/>
</dbReference>
<evidence type="ECO:0000256" key="4">
    <source>
        <dbReference type="PROSITE-ProRule" id="PRU00284"/>
    </source>
</evidence>
<evidence type="ECO:0000256" key="3">
    <source>
        <dbReference type="ARBA" id="ARBA00029447"/>
    </source>
</evidence>
<dbReference type="Pfam" id="PF00015">
    <property type="entry name" value="MCPsignal"/>
    <property type="match status" value="1"/>
</dbReference>
<dbReference type="InterPro" id="IPR004089">
    <property type="entry name" value="MCPsignal_dom"/>
</dbReference>
<evidence type="ECO:0000259" key="7">
    <source>
        <dbReference type="PROSITE" id="PS50885"/>
    </source>
</evidence>
<dbReference type="SMART" id="SM00283">
    <property type="entry name" value="MA"/>
    <property type="match status" value="1"/>
</dbReference>
<feature type="transmembrane region" description="Helical" evidence="5">
    <location>
        <begin position="181"/>
        <end position="202"/>
    </location>
</feature>
<dbReference type="SMART" id="SM00304">
    <property type="entry name" value="HAMP"/>
    <property type="match status" value="1"/>
</dbReference>
<dbReference type="GO" id="GO:0016020">
    <property type="term" value="C:membrane"/>
    <property type="evidence" value="ECO:0007669"/>
    <property type="project" value="UniProtKB-SubCell"/>
</dbReference>
<dbReference type="PROSITE" id="PS50111">
    <property type="entry name" value="CHEMOTAXIS_TRANSDUC_2"/>
    <property type="match status" value="1"/>
</dbReference>
<dbReference type="Proteomes" id="UP000250086">
    <property type="component" value="Unassembled WGS sequence"/>
</dbReference>
<keyword evidence="5" id="KW-1133">Transmembrane helix</keyword>
<feature type="transmembrane region" description="Helical" evidence="5">
    <location>
        <begin position="12"/>
        <end position="32"/>
    </location>
</feature>
<dbReference type="CDD" id="cd06225">
    <property type="entry name" value="HAMP"/>
    <property type="match status" value="1"/>
</dbReference>
<protein>
    <submittedName>
        <fullName evidence="8">Methyl-accepting chemotaxis protein 4</fullName>
    </submittedName>
</protein>
<keyword evidence="5" id="KW-0812">Transmembrane</keyword>
<dbReference type="Pfam" id="PF00672">
    <property type="entry name" value="HAMP"/>
    <property type="match status" value="1"/>
</dbReference>
<evidence type="ECO:0000256" key="1">
    <source>
        <dbReference type="ARBA" id="ARBA00004370"/>
    </source>
</evidence>
<feature type="domain" description="Methyl-accepting transducer" evidence="6">
    <location>
        <begin position="261"/>
        <end position="497"/>
    </location>
</feature>
<dbReference type="CDD" id="cd11386">
    <property type="entry name" value="MCP_signal"/>
    <property type="match status" value="1"/>
</dbReference>
<keyword evidence="9" id="KW-1185">Reference proteome</keyword>
<sequence length="540" mass="59748">MIKSFLNLKVSIKLFIVFITIIIMSASVAGYATKQLLNSISVASDVHDNLSSRYGRISSARDMLHEVHNMIEQENQRQKIDHNYIVQRLNALNDRVQRFDETLFGEEKRKVKQNIKEYTEVYNSIFTRALQSQNPNLGNTVLYMTMTPVYIDAIINLDKIIGYQIERSRSSTDTLSSYEPIYYVLGVTLFMTLFSMFMARFISLSVTESLDHTVKNVDTIANSDLSQEIKALSNDEFGRMTRRLDDMRVQLSDKIAHIKNKINDLSDITGGIQKASDNMIQKAQEGESLTITVAAATDEMASTTADIAKNCQSATEAANHARNITEQGMHTLQETISNIYAQVEQTKIDAKHIDELVAQTQNITTIVETIYGISQQTNLLALNAAIEAARAGEAGRGFAVVADEVRALAQRTSNSTQEISNMVSRVQNDAQTASDSMNQSVHNMDNVAQIAKTLEEILGSIISNADDVNMKITQIATAAEQQSSSTAEISGNMQQVTSITQEVSQASHKNSIAVNDASEALQQVMDDLSQFKVNPGESTV</sequence>
<dbReference type="EMBL" id="UAPV01000001">
    <property type="protein sequence ID" value="SPT70907.1"/>
    <property type="molecule type" value="Genomic_DNA"/>
</dbReference>
<dbReference type="RefSeq" id="WP_113744921.1">
    <property type="nucleotide sequence ID" value="NZ_UAPV01000001.1"/>
</dbReference>
<evidence type="ECO:0000256" key="2">
    <source>
        <dbReference type="ARBA" id="ARBA00023224"/>
    </source>
</evidence>
<reference evidence="8 9" key="1">
    <citation type="submission" date="2018-06" db="EMBL/GenBank/DDBJ databases">
        <authorList>
            <consortium name="Pathogen Informatics"/>
            <person name="Doyle S."/>
        </authorList>
    </citation>
    <scope>NUCLEOTIDE SEQUENCE [LARGE SCALE GENOMIC DNA]</scope>
    <source>
        <strain evidence="8 9">NCTC13093</strain>
    </source>
</reference>
<proteinExistence type="inferred from homology"/>
<dbReference type="PROSITE" id="PS50885">
    <property type="entry name" value="HAMP"/>
    <property type="match status" value="1"/>
</dbReference>
<comment type="similarity">
    <text evidence="3">Belongs to the methyl-accepting chemotaxis (MCP) protein family.</text>
</comment>
<dbReference type="GO" id="GO:0007165">
    <property type="term" value="P:signal transduction"/>
    <property type="evidence" value="ECO:0007669"/>
    <property type="project" value="UniProtKB-KW"/>
</dbReference>
<dbReference type="InterPro" id="IPR004090">
    <property type="entry name" value="Chemotax_Me-accpt_rcpt"/>
</dbReference>
<dbReference type="PANTHER" id="PTHR32089">
    <property type="entry name" value="METHYL-ACCEPTING CHEMOTAXIS PROTEIN MCPB"/>
    <property type="match status" value="1"/>
</dbReference>
<dbReference type="Gene3D" id="1.10.287.950">
    <property type="entry name" value="Methyl-accepting chemotaxis protein"/>
    <property type="match status" value="1"/>
</dbReference>
<evidence type="ECO:0000313" key="8">
    <source>
        <dbReference type="EMBL" id="SPT70907.1"/>
    </source>
</evidence>
<dbReference type="SUPFAM" id="SSF58104">
    <property type="entry name" value="Methyl-accepting chemotaxis protein (MCP) signaling domain"/>
    <property type="match status" value="1"/>
</dbReference>
<gene>
    <name evidence="8" type="primary">mcp4_10</name>
    <name evidence="8" type="ORF">NCTC13093_02333</name>
</gene>
<evidence type="ECO:0000259" key="6">
    <source>
        <dbReference type="PROSITE" id="PS50111"/>
    </source>
</evidence>
<keyword evidence="5" id="KW-0472">Membrane</keyword>
<organism evidence="8 9">
    <name type="scientific">Anaerobiospirillum thomasii</name>
    <dbReference type="NCBI Taxonomy" id="179995"/>
    <lineage>
        <taxon>Bacteria</taxon>
        <taxon>Pseudomonadati</taxon>
        <taxon>Pseudomonadota</taxon>
        <taxon>Gammaproteobacteria</taxon>
        <taxon>Aeromonadales</taxon>
        <taxon>Succinivibrionaceae</taxon>
        <taxon>Anaerobiospirillum</taxon>
    </lineage>
</organism>
<evidence type="ECO:0000313" key="9">
    <source>
        <dbReference type="Proteomes" id="UP000250086"/>
    </source>
</evidence>
<keyword evidence="2 4" id="KW-0807">Transducer</keyword>
<dbReference type="PANTHER" id="PTHR32089:SF112">
    <property type="entry name" value="LYSOZYME-LIKE PROTEIN-RELATED"/>
    <property type="match status" value="1"/>
</dbReference>
<comment type="subcellular location">
    <subcellularLocation>
        <location evidence="1">Membrane</location>
    </subcellularLocation>
</comment>
<feature type="domain" description="HAMP" evidence="7">
    <location>
        <begin position="204"/>
        <end position="256"/>
    </location>
</feature>
<dbReference type="InterPro" id="IPR003660">
    <property type="entry name" value="HAMP_dom"/>
</dbReference>
<dbReference type="PRINTS" id="PR00260">
    <property type="entry name" value="CHEMTRNSDUCR"/>
</dbReference>
<name>A0A2X0WKE3_9GAMM</name>
<dbReference type="GO" id="GO:0004888">
    <property type="term" value="F:transmembrane signaling receptor activity"/>
    <property type="evidence" value="ECO:0007669"/>
    <property type="project" value="InterPro"/>
</dbReference>
<dbReference type="GO" id="GO:0006935">
    <property type="term" value="P:chemotaxis"/>
    <property type="evidence" value="ECO:0007669"/>
    <property type="project" value="InterPro"/>
</dbReference>
<evidence type="ECO:0000256" key="5">
    <source>
        <dbReference type="SAM" id="Phobius"/>
    </source>
</evidence>
<accession>A0A2X0WKE3</accession>
<dbReference type="AlphaFoldDB" id="A0A2X0WKE3"/>